<sequence length="70" mass="7746">METGRCYGCKREFTFDPAEVETFLVDPETGLPPGLTVLASLRPATPEAVARSVDLPVCPDCIERAKRFQF</sequence>
<dbReference type="EMBL" id="JACHIN010000010">
    <property type="protein sequence ID" value="MBB5081180.1"/>
    <property type="molecule type" value="Genomic_DNA"/>
</dbReference>
<reference evidence="1 2" key="1">
    <citation type="submission" date="2020-08" db="EMBL/GenBank/DDBJ databases">
        <title>Genomic Encyclopedia of Type Strains, Phase IV (KMG-IV): sequencing the most valuable type-strain genomes for metagenomic binning, comparative biology and taxonomic classification.</title>
        <authorList>
            <person name="Goeker M."/>
        </authorList>
    </citation>
    <scope>NUCLEOTIDE SEQUENCE [LARGE SCALE GENOMIC DNA]</scope>
    <source>
        <strain evidence="1 2">DSM 45385</strain>
    </source>
</reference>
<dbReference type="AlphaFoldDB" id="A0A7W8A7V9"/>
<name>A0A7W8A7V9_9ACTN</name>
<gene>
    <name evidence="1" type="ORF">HNR40_006675</name>
</gene>
<dbReference type="Proteomes" id="UP000568380">
    <property type="component" value="Unassembled WGS sequence"/>
</dbReference>
<proteinExistence type="predicted"/>
<accession>A0A7W8A7V9</accession>
<evidence type="ECO:0000313" key="1">
    <source>
        <dbReference type="EMBL" id="MBB5081180.1"/>
    </source>
</evidence>
<dbReference type="RefSeq" id="WP_184968340.1">
    <property type="nucleotide sequence ID" value="NZ_JACHIN010000010.1"/>
</dbReference>
<protein>
    <submittedName>
        <fullName evidence="1">Uncharacterized protein</fullName>
    </submittedName>
</protein>
<evidence type="ECO:0000313" key="2">
    <source>
        <dbReference type="Proteomes" id="UP000568380"/>
    </source>
</evidence>
<keyword evidence="2" id="KW-1185">Reference proteome</keyword>
<comment type="caution">
    <text evidence="1">The sequence shown here is derived from an EMBL/GenBank/DDBJ whole genome shotgun (WGS) entry which is preliminary data.</text>
</comment>
<organism evidence="1 2">
    <name type="scientific">Nonomuraea endophytica</name>
    <dbReference type="NCBI Taxonomy" id="714136"/>
    <lineage>
        <taxon>Bacteria</taxon>
        <taxon>Bacillati</taxon>
        <taxon>Actinomycetota</taxon>
        <taxon>Actinomycetes</taxon>
        <taxon>Streptosporangiales</taxon>
        <taxon>Streptosporangiaceae</taxon>
        <taxon>Nonomuraea</taxon>
    </lineage>
</organism>